<reference evidence="2 3" key="1">
    <citation type="journal article" date="2015" name="Int. J. Syst. Evol. Microbiol.">
        <title>Tumebacillus algifaecis sp. nov., isolated from decomposing algal scum.</title>
        <authorList>
            <person name="Wu Y.F."/>
            <person name="Zhang B."/>
            <person name="Xing P."/>
            <person name="Wu Q.L."/>
            <person name="Liu S.J."/>
        </authorList>
    </citation>
    <scope>NUCLEOTIDE SEQUENCE [LARGE SCALE GENOMIC DNA]</scope>
    <source>
        <strain evidence="2 3">THMBR28</strain>
    </source>
</reference>
<proteinExistence type="predicted"/>
<feature type="domain" description="CRISPR-associated protein Cas6 C-terminal" evidence="1">
    <location>
        <begin position="196"/>
        <end position="316"/>
    </location>
</feature>
<name>A0A223D4N7_9BACL</name>
<dbReference type="Proteomes" id="UP000214688">
    <property type="component" value="Chromosome"/>
</dbReference>
<dbReference type="EMBL" id="CP022657">
    <property type="protein sequence ID" value="ASS76579.1"/>
    <property type="molecule type" value="Genomic_DNA"/>
</dbReference>
<dbReference type="RefSeq" id="WP_094237810.1">
    <property type="nucleotide sequence ID" value="NZ_CP022657.1"/>
</dbReference>
<sequence>MLENLTFTTYRFTLQVGKQGLELPAWKASTFRGGFGHIFKKRACMRAESICDRCEASSTCAYGYIFETSPDGETGGFMGRYDQIPRPYLLEVPSDRQTFYEPGELLSLRLRLFGRGIDYAPLFISTFRELGIEGIGKGRKPYRLIHVATEDVGGAAARTLYMDGEHQLHDPILATGADIIAKIQPQSSHSRLTLFFETPLRMKWQGRYTSDPQFHVIFRNILRRVTGLLQYHHGIDTSTVNYRGLIEKAEQIQLVRQETRWVDYDRFSARQDSKMKLGGMMGWAQYEGEWEAFLPWLKVAEIIHLGKNTAFDLGRIRIG</sequence>
<dbReference type="KEGG" id="tab:CIG75_17490"/>
<accession>A0A223D4N7</accession>
<protein>
    <recommendedName>
        <fullName evidence="1">CRISPR-associated protein Cas6 C-terminal domain-containing protein</fullName>
    </recommendedName>
</protein>
<evidence type="ECO:0000313" key="2">
    <source>
        <dbReference type="EMBL" id="ASS76579.1"/>
    </source>
</evidence>
<organism evidence="2 3">
    <name type="scientific">Tumebacillus algifaecis</name>
    <dbReference type="NCBI Taxonomy" id="1214604"/>
    <lineage>
        <taxon>Bacteria</taxon>
        <taxon>Bacillati</taxon>
        <taxon>Bacillota</taxon>
        <taxon>Bacilli</taxon>
        <taxon>Bacillales</taxon>
        <taxon>Alicyclobacillaceae</taxon>
        <taxon>Tumebacillus</taxon>
    </lineage>
</organism>
<gene>
    <name evidence="2" type="ORF">CIG75_17490</name>
</gene>
<evidence type="ECO:0000259" key="1">
    <source>
        <dbReference type="Pfam" id="PF10040"/>
    </source>
</evidence>
<dbReference type="Pfam" id="PF10040">
    <property type="entry name" value="CRISPR_Cas6"/>
    <property type="match status" value="1"/>
</dbReference>
<dbReference type="OrthoDB" id="9787241at2"/>
<dbReference type="AlphaFoldDB" id="A0A223D4N7"/>
<dbReference type="Gene3D" id="3.30.70.1900">
    <property type="match status" value="1"/>
</dbReference>
<keyword evidence="3" id="KW-1185">Reference proteome</keyword>
<evidence type="ECO:0000313" key="3">
    <source>
        <dbReference type="Proteomes" id="UP000214688"/>
    </source>
</evidence>
<dbReference type="InterPro" id="IPR019267">
    <property type="entry name" value="CRISPR-assoc_Cas6_C"/>
</dbReference>